<keyword evidence="4" id="KW-1185">Reference proteome</keyword>
<evidence type="ECO:0000256" key="1">
    <source>
        <dbReference type="SAM" id="MobiDB-lite"/>
    </source>
</evidence>
<dbReference type="SUPFAM" id="SSF46785">
    <property type="entry name" value="Winged helix' DNA-binding domain"/>
    <property type="match status" value="1"/>
</dbReference>
<sequence length="162" mass="17480">MCGTIPDVMSKHETTPPTSPDPADVGLRFLTVAHQVRTAVDQHMAAAGLSLARTKLLRLLAQRGALHQAELAEALGQAPRSVTQAVEALERLRLVTRTPDPVDRRRKTVTLTEQGHAALAAGEQAGTGILQRIFGALDTRQLTRLEQLLTDTDEATRHSATP</sequence>
<dbReference type="Proteomes" id="UP000653644">
    <property type="component" value="Unassembled WGS sequence"/>
</dbReference>
<comment type="caution">
    <text evidence="3">The sequence shown here is derived from an EMBL/GenBank/DDBJ whole genome shotgun (WGS) entry which is preliminary data.</text>
</comment>
<accession>A0ABQ3D5B5</accession>
<feature type="region of interest" description="Disordered" evidence="1">
    <location>
        <begin position="1"/>
        <end position="23"/>
    </location>
</feature>
<dbReference type="InterPro" id="IPR039422">
    <property type="entry name" value="MarR/SlyA-like"/>
</dbReference>
<evidence type="ECO:0000313" key="3">
    <source>
        <dbReference type="EMBL" id="GHA58627.1"/>
    </source>
</evidence>
<dbReference type="EMBL" id="BMVN01000040">
    <property type="protein sequence ID" value="GHA58627.1"/>
    <property type="molecule type" value="Genomic_DNA"/>
</dbReference>
<dbReference type="InterPro" id="IPR036390">
    <property type="entry name" value="WH_DNA-bd_sf"/>
</dbReference>
<organism evidence="3 4">
    <name type="scientific">Streptomyces canarius</name>
    <dbReference type="NCBI Taxonomy" id="285453"/>
    <lineage>
        <taxon>Bacteria</taxon>
        <taxon>Bacillati</taxon>
        <taxon>Actinomycetota</taxon>
        <taxon>Actinomycetes</taxon>
        <taxon>Kitasatosporales</taxon>
        <taxon>Streptomycetaceae</taxon>
        <taxon>Streptomyces</taxon>
    </lineage>
</organism>
<dbReference type="InterPro" id="IPR036388">
    <property type="entry name" value="WH-like_DNA-bd_sf"/>
</dbReference>
<dbReference type="SMART" id="SM00347">
    <property type="entry name" value="HTH_MARR"/>
    <property type="match status" value="1"/>
</dbReference>
<feature type="domain" description="HTH marR-type" evidence="2">
    <location>
        <begin position="22"/>
        <end position="154"/>
    </location>
</feature>
<evidence type="ECO:0000259" key="2">
    <source>
        <dbReference type="PROSITE" id="PS50995"/>
    </source>
</evidence>
<proteinExistence type="predicted"/>
<dbReference type="InterPro" id="IPR000835">
    <property type="entry name" value="HTH_MarR-typ"/>
</dbReference>
<dbReference type="PANTHER" id="PTHR33164:SF103">
    <property type="entry name" value="REGULATORY PROTEIN MARR"/>
    <property type="match status" value="1"/>
</dbReference>
<gene>
    <name evidence="3" type="ORF">GCM10010345_73710</name>
</gene>
<dbReference type="PROSITE" id="PS50995">
    <property type="entry name" value="HTH_MARR_2"/>
    <property type="match status" value="1"/>
</dbReference>
<protein>
    <recommendedName>
        <fullName evidence="2">HTH marR-type domain-containing protein</fullName>
    </recommendedName>
</protein>
<dbReference type="Pfam" id="PF01047">
    <property type="entry name" value="MarR"/>
    <property type="match status" value="1"/>
</dbReference>
<dbReference type="Gene3D" id="1.10.10.10">
    <property type="entry name" value="Winged helix-like DNA-binding domain superfamily/Winged helix DNA-binding domain"/>
    <property type="match status" value="1"/>
</dbReference>
<dbReference type="PANTHER" id="PTHR33164">
    <property type="entry name" value="TRANSCRIPTIONAL REGULATOR, MARR FAMILY"/>
    <property type="match status" value="1"/>
</dbReference>
<reference evidence="4" key="1">
    <citation type="journal article" date="2019" name="Int. J. Syst. Evol. Microbiol.">
        <title>The Global Catalogue of Microorganisms (GCM) 10K type strain sequencing project: providing services to taxonomists for standard genome sequencing and annotation.</title>
        <authorList>
            <consortium name="The Broad Institute Genomics Platform"/>
            <consortium name="The Broad Institute Genome Sequencing Center for Infectious Disease"/>
            <person name="Wu L."/>
            <person name="Ma J."/>
        </authorList>
    </citation>
    <scope>NUCLEOTIDE SEQUENCE [LARGE SCALE GENOMIC DNA]</scope>
    <source>
        <strain evidence="4">JCM 4733</strain>
    </source>
</reference>
<name>A0ABQ3D5B5_9ACTN</name>
<dbReference type="PRINTS" id="PR00598">
    <property type="entry name" value="HTHMARR"/>
</dbReference>
<evidence type="ECO:0000313" key="4">
    <source>
        <dbReference type="Proteomes" id="UP000653644"/>
    </source>
</evidence>